<sequence>MQVFRSKKDWWVVAFIVCMSGLLIQLLLTMQAKGTMQQYPLHTAVYILTVLLLWWPIFNTRYQISATELNIRSMFLRWQIPLQDIQRISASQDLSAAPALSIKRLKIEYIQNGQRKFVMVSPKDQQVFTKALQQTQVEA</sequence>
<gene>
    <name evidence="3" type="ORF">B1202_10100</name>
</gene>
<dbReference type="Pfam" id="PF06713">
    <property type="entry name" value="bPH_4"/>
    <property type="match status" value="1"/>
</dbReference>
<accession>A0A1T1GW15</accession>
<keyword evidence="4" id="KW-1185">Reference proteome</keyword>
<evidence type="ECO:0000313" key="3">
    <source>
        <dbReference type="EMBL" id="OOV81794.1"/>
    </source>
</evidence>
<protein>
    <recommendedName>
        <fullName evidence="2">Uncharacterized protein YyaB-like PH domain-containing protein</fullName>
    </recommendedName>
</protein>
<evidence type="ECO:0000259" key="2">
    <source>
        <dbReference type="Pfam" id="PF06713"/>
    </source>
</evidence>
<feature type="transmembrane region" description="Helical" evidence="1">
    <location>
        <begin position="12"/>
        <end position="33"/>
    </location>
</feature>
<dbReference type="RefSeq" id="WP_078190470.1">
    <property type="nucleotide sequence ID" value="NZ_JAMCOZ010000006.1"/>
</dbReference>
<feature type="domain" description="Uncharacterized protein YyaB-like PH" evidence="2">
    <location>
        <begin position="60"/>
        <end position="135"/>
    </location>
</feature>
<dbReference type="Proteomes" id="UP000191160">
    <property type="component" value="Unassembled WGS sequence"/>
</dbReference>
<proteinExistence type="predicted"/>
<dbReference type="GO" id="GO:0030153">
    <property type="term" value="P:bacteriocin immunity"/>
    <property type="evidence" value="ECO:0007669"/>
    <property type="project" value="InterPro"/>
</dbReference>
<dbReference type="InterPro" id="IPR009589">
    <property type="entry name" value="PH_YyaB-like"/>
</dbReference>
<feature type="transmembrane region" description="Helical" evidence="1">
    <location>
        <begin position="39"/>
        <end position="58"/>
    </location>
</feature>
<dbReference type="EMBL" id="MVKX01000006">
    <property type="protein sequence ID" value="OOV81794.1"/>
    <property type="molecule type" value="Genomic_DNA"/>
</dbReference>
<reference evidence="3 4" key="1">
    <citation type="submission" date="2017-02" db="EMBL/GenBank/DDBJ databases">
        <title>Acinetobacter sp. ANC 4945, whole genome shotgun sequencing project.</title>
        <authorList>
            <person name="Radolfova-Krizova L."/>
            <person name="Al Atrouni A."/>
            <person name="Nemec A."/>
        </authorList>
    </citation>
    <scope>NUCLEOTIDE SEQUENCE [LARGE SCALE GENOMIC DNA]</scope>
    <source>
        <strain evidence="3 4">ANC 4945</strain>
    </source>
</reference>
<keyword evidence="1" id="KW-0472">Membrane</keyword>
<keyword evidence="1" id="KW-1133">Transmembrane helix</keyword>
<evidence type="ECO:0000313" key="4">
    <source>
        <dbReference type="Proteomes" id="UP000191160"/>
    </source>
</evidence>
<dbReference type="AlphaFoldDB" id="A0A1T1GW15"/>
<evidence type="ECO:0000256" key="1">
    <source>
        <dbReference type="SAM" id="Phobius"/>
    </source>
</evidence>
<organism evidence="3 4">
    <name type="scientific">Acinetobacter amyesii</name>
    <dbReference type="NCBI Taxonomy" id="2942470"/>
    <lineage>
        <taxon>Bacteria</taxon>
        <taxon>Pseudomonadati</taxon>
        <taxon>Pseudomonadota</taxon>
        <taxon>Gammaproteobacteria</taxon>
        <taxon>Moraxellales</taxon>
        <taxon>Moraxellaceae</taxon>
        <taxon>Acinetobacter</taxon>
    </lineage>
</organism>
<name>A0A1T1GW15_9GAMM</name>
<comment type="caution">
    <text evidence="3">The sequence shown here is derived from an EMBL/GenBank/DDBJ whole genome shotgun (WGS) entry which is preliminary data.</text>
</comment>
<keyword evidence="1" id="KW-0812">Transmembrane</keyword>